<sequence length="345" mass="39389">MSYLQETDIWKNALINKDDFEFNPDNDEDVLTLDDDDNLSSTTTNIGSLTTEKEEGSYQIGDSNDQLTQCVILDLNDNKIKCCSKFASNQRPLSQLIGIWKIDEDIFTNMKKSNKLHTLGKLEHSVCIIGRNIQVPCVGLKGCSVFKDANNNSDNNQNTIIIKSNSSGKKLGFSCDDKHKDDTTKALEYLGQWILNVAVSENEVQKEKLLIKLSSALNIFNANISQSVFKESSQSISISTSQIQRPPSLFLIKTALRLRRVNFDKIFDRSNNFKLETSKLTGEALGLTLWKSRDKIHEKKEELENPSFLENYRYEFPLFLSEFFDGLIIALERKKHEVVNKKRRQ</sequence>
<comment type="caution">
    <text evidence="1">The sequence shown here is derived from an EMBL/GenBank/DDBJ whole genome shotgun (WGS) entry which is preliminary data.</text>
</comment>
<dbReference type="AlphaFoldDB" id="A0A2I1H5Q3"/>
<reference evidence="1 2" key="1">
    <citation type="submission" date="2015-10" db="EMBL/GenBank/DDBJ databases">
        <title>Genome analyses suggest a sexual origin of heterokaryosis in a supposedly ancient asexual fungus.</title>
        <authorList>
            <person name="Ropars J."/>
            <person name="Sedzielewska K."/>
            <person name="Noel J."/>
            <person name="Charron P."/>
            <person name="Farinelli L."/>
            <person name="Marton T."/>
            <person name="Kruger M."/>
            <person name="Pelin A."/>
            <person name="Brachmann A."/>
            <person name="Corradi N."/>
        </authorList>
    </citation>
    <scope>NUCLEOTIDE SEQUENCE [LARGE SCALE GENOMIC DNA]</scope>
    <source>
        <strain evidence="1 2">A4</strain>
    </source>
</reference>
<name>A0A2I1H5Q3_9GLOM</name>
<proteinExistence type="predicted"/>
<organism evidence="1 2">
    <name type="scientific">Rhizophagus irregularis</name>
    <dbReference type="NCBI Taxonomy" id="588596"/>
    <lineage>
        <taxon>Eukaryota</taxon>
        <taxon>Fungi</taxon>
        <taxon>Fungi incertae sedis</taxon>
        <taxon>Mucoromycota</taxon>
        <taxon>Glomeromycotina</taxon>
        <taxon>Glomeromycetes</taxon>
        <taxon>Glomerales</taxon>
        <taxon>Glomeraceae</taxon>
        <taxon>Rhizophagus</taxon>
    </lineage>
</organism>
<evidence type="ECO:0000313" key="2">
    <source>
        <dbReference type="Proteomes" id="UP000234323"/>
    </source>
</evidence>
<dbReference type="VEuPathDB" id="FungiDB:FUN_024282"/>
<dbReference type="EMBL" id="LLXI01001556">
    <property type="protein sequence ID" value="PKY54208.1"/>
    <property type="molecule type" value="Genomic_DNA"/>
</dbReference>
<protein>
    <submittedName>
        <fullName evidence="1">Uncharacterized protein</fullName>
    </submittedName>
</protein>
<dbReference type="Proteomes" id="UP000234323">
    <property type="component" value="Unassembled WGS sequence"/>
</dbReference>
<keyword evidence="2" id="KW-1185">Reference proteome</keyword>
<gene>
    <name evidence="1" type="ORF">RhiirA4_472883</name>
</gene>
<evidence type="ECO:0000313" key="1">
    <source>
        <dbReference type="EMBL" id="PKY54208.1"/>
    </source>
</evidence>
<accession>A0A2I1H5Q3</accession>